<sequence length="224" mass="24345">MSDSNQPTVFLDLDGTLIDPREGITRSIRHALTEMGMEDIPSADELTWCIGPPLWESFPVLLGEGADIEAAIGFYRERFTEEGVYEADVYDGIGDMLIDLQDLGAALYVATSKPHVYAQTILDHFGISSYVDGLFGSELDGTNSDKTQLLAHALAESRADPERSLMLGDRRHDIIGARNNDIVSIGALWGYGEPNELHMAEADALAGAPEEVGPSAEEFLFPDA</sequence>
<protein>
    <submittedName>
        <fullName evidence="1">HAD hydrolase-like protein</fullName>
    </submittedName>
</protein>
<dbReference type="AlphaFoldDB" id="A0A6B0TNB3"/>
<gene>
    <name evidence="1" type="ORF">GSH16_01320</name>
</gene>
<dbReference type="GO" id="GO:0005829">
    <property type="term" value="C:cytosol"/>
    <property type="evidence" value="ECO:0007669"/>
    <property type="project" value="TreeGrafter"/>
</dbReference>
<proteinExistence type="predicted"/>
<dbReference type="InterPro" id="IPR023198">
    <property type="entry name" value="PGP-like_dom2"/>
</dbReference>
<dbReference type="Proteomes" id="UP000436016">
    <property type="component" value="Unassembled WGS sequence"/>
</dbReference>
<dbReference type="InterPro" id="IPR041492">
    <property type="entry name" value="HAD_2"/>
</dbReference>
<keyword evidence="2" id="KW-1185">Reference proteome</keyword>
<dbReference type="RefSeq" id="WP_160851131.1">
    <property type="nucleotide sequence ID" value="NZ_WUWG01000001.1"/>
</dbReference>
<evidence type="ECO:0000313" key="1">
    <source>
        <dbReference type="EMBL" id="MXU64069.1"/>
    </source>
</evidence>
<evidence type="ECO:0000313" key="2">
    <source>
        <dbReference type="Proteomes" id="UP000436016"/>
    </source>
</evidence>
<dbReference type="PANTHER" id="PTHR43434:SF20">
    <property type="entry name" value="5'-NUCLEOTIDASE"/>
    <property type="match status" value="1"/>
</dbReference>
<dbReference type="InterPro" id="IPR050155">
    <property type="entry name" value="HAD-like_hydrolase_sf"/>
</dbReference>
<dbReference type="EMBL" id="WUWG01000001">
    <property type="protein sequence ID" value="MXU64069.1"/>
    <property type="molecule type" value="Genomic_DNA"/>
</dbReference>
<reference evidence="1 2" key="1">
    <citation type="submission" date="2019-12" db="EMBL/GenBank/DDBJ databases">
        <title>Strain KN286 was isolated from seawater, which was collected from Caroline Seamount in the tropical western Pacific.</title>
        <authorList>
            <person name="Wang Q."/>
        </authorList>
    </citation>
    <scope>NUCLEOTIDE SEQUENCE [LARGE SCALE GENOMIC DNA]</scope>
    <source>
        <strain evidence="1 2">KN286</strain>
    </source>
</reference>
<dbReference type="InterPro" id="IPR023214">
    <property type="entry name" value="HAD_sf"/>
</dbReference>
<organism evidence="1 2">
    <name type="scientific">Oceanomicrobium pacificus</name>
    <dbReference type="NCBI Taxonomy" id="2692916"/>
    <lineage>
        <taxon>Bacteria</taxon>
        <taxon>Pseudomonadati</taxon>
        <taxon>Pseudomonadota</taxon>
        <taxon>Alphaproteobacteria</taxon>
        <taxon>Rhodobacterales</taxon>
        <taxon>Paracoccaceae</taxon>
        <taxon>Oceanomicrobium</taxon>
    </lineage>
</organism>
<name>A0A6B0TNB3_9RHOB</name>
<dbReference type="Pfam" id="PF13419">
    <property type="entry name" value="HAD_2"/>
    <property type="match status" value="1"/>
</dbReference>
<dbReference type="SUPFAM" id="SSF56784">
    <property type="entry name" value="HAD-like"/>
    <property type="match status" value="1"/>
</dbReference>
<dbReference type="GO" id="GO:0004713">
    <property type="term" value="F:protein tyrosine kinase activity"/>
    <property type="evidence" value="ECO:0007669"/>
    <property type="project" value="TreeGrafter"/>
</dbReference>
<dbReference type="Gene3D" id="3.40.50.1000">
    <property type="entry name" value="HAD superfamily/HAD-like"/>
    <property type="match status" value="1"/>
</dbReference>
<dbReference type="InterPro" id="IPR036412">
    <property type="entry name" value="HAD-like_sf"/>
</dbReference>
<dbReference type="PANTHER" id="PTHR43434">
    <property type="entry name" value="PHOSPHOGLYCOLATE PHOSPHATASE"/>
    <property type="match status" value="1"/>
</dbReference>
<accession>A0A6B0TNB3</accession>
<comment type="caution">
    <text evidence="1">The sequence shown here is derived from an EMBL/GenBank/DDBJ whole genome shotgun (WGS) entry which is preliminary data.</text>
</comment>
<dbReference type="Gene3D" id="1.10.150.240">
    <property type="entry name" value="Putative phosphatase, domain 2"/>
    <property type="match status" value="1"/>
</dbReference>
<dbReference type="GO" id="GO:0016787">
    <property type="term" value="F:hydrolase activity"/>
    <property type="evidence" value="ECO:0007669"/>
    <property type="project" value="UniProtKB-KW"/>
</dbReference>
<keyword evidence="1" id="KW-0378">Hydrolase</keyword>